<feature type="transmembrane region" description="Helical" evidence="2">
    <location>
        <begin position="118"/>
        <end position="140"/>
    </location>
</feature>
<feature type="region of interest" description="Disordered" evidence="1">
    <location>
        <begin position="41"/>
        <end position="60"/>
    </location>
</feature>
<keyword evidence="2" id="KW-0812">Transmembrane</keyword>
<gene>
    <name evidence="3" type="ORF">METZ01_LOCUS227976</name>
</gene>
<evidence type="ECO:0000256" key="1">
    <source>
        <dbReference type="SAM" id="MobiDB-lite"/>
    </source>
</evidence>
<dbReference type="EMBL" id="UINC01055811">
    <property type="protein sequence ID" value="SVB75122.1"/>
    <property type="molecule type" value="Genomic_DNA"/>
</dbReference>
<reference evidence="3" key="1">
    <citation type="submission" date="2018-05" db="EMBL/GenBank/DDBJ databases">
        <authorList>
            <person name="Lanie J.A."/>
            <person name="Ng W.-L."/>
            <person name="Kazmierczak K.M."/>
            <person name="Andrzejewski T.M."/>
            <person name="Davidsen T.M."/>
            <person name="Wayne K.J."/>
            <person name="Tettelin H."/>
            <person name="Glass J.I."/>
            <person name="Rusch D."/>
            <person name="Podicherti R."/>
            <person name="Tsui H.-C.T."/>
            <person name="Winkler M.E."/>
        </authorList>
    </citation>
    <scope>NUCLEOTIDE SEQUENCE</scope>
</reference>
<keyword evidence="2" id="KW-1133">Transmembrane helix</keyword>
<proteinExistence type="predicted"/>
<name>A0A382GJP6_9ZZZZ</name>
<organism evidence="3">
    <name type="scientific">marine metagenome</name>
    <dbReference type="NCBI Taxonomy" id="408172"/>
    <lineage>
        <taxon>unclassified sequences</taxon>
        <taxon>metagenomes</taxon>
        <taxon>ecological metagenomes</taxon>
    </lineage>
</organism>
<evidence type="ECO:0000313" key="3">
    <source>
        <dbReference type="EMBL" id="SVB75122.1"/>
    </source>
</evidence>
<sequence>MGNRNCAVDGCNALEFRTTGVCNKHQEMSSEVPEATFTYHGSGAAEPDQVQPEQQTPTHEQFECPRGCGTMSYEETQVDTTFLSAVLFFAIPVLAGIYFIGSFVFVHDSGEYDSSQFHPSLGVLALFGIAWLVSIFSGIINSKTHVCNSCNGIMLEEKEMAYVFDEPSLVKLNSLIDSMTPSSSDLQCPVCDEKMGTFSVPYIPADDFSNSNRVFGNDIGEGVGRNIPDNALEWLEVAIIAIVPNAEETIDLDSCVDCRVIWFDGSEKNRLGFGTIN</sequence>
<dbReference type="AlphaFoldDB" id="A0A382GJP6"/>
<protein>
    <submittedName>
        <fullName evidence="3">Uncharacterized protein</fullName>
    </submittedName>
</protein>
<feature type="transmembrane region" description="Helical" evidence="2">
    <location>
        <begin position="82"/>
        <end position="106"/>
    </location>
</feature>
<evidence type="ECO:0000256" key="2">
    <source>
        <dbReference type="SAM" id="Phobius"/>
    </source>
</evidence>
<keyword evidence="2" id="KW-0472">Membrane</keyword>
<accession>A0A382GJP6</accession>